<reference evidence="1" key="1">
    <citation type="journal article" date="2014" name="Genome Announc.">
        <title>Draft Genome Sequences of a Phylogenetically Diverse Suite of Pseudomonas syringae Strains from Multiple Source Populations.</title>
        <authorList>
            <person name="Baltrus D.A."/>
            <person name="Yourstone S."/>
            <person name="Lind A."/>
            <person name="Guilbaud C."/>
            <person name="Sands D.C."/>
            <person name="Jones C.D."/>
            <person name="Morris C.E."/>
            <person name="Dangl J.L."/>
        </authorList>
    </citation>
    <scope>NUCLEOTIDE SEQUENCE</scope>
    <source>
        <strain evidence="1">USA007</strain>
    </source>
</reference>
<dbReference type="Gene3D" id="3.30.450.400">
    <property type="entry name" value="Colicin M, catalytic domain"/>
    <property type="match status" value="1"/>
</dbReference>
<name>A0AAU8MDZ7_PSESX</name>
<sequence length="325" mass="35755">MSAEELGCVGVPMKLLEKKMPIELPSTVIYANPPDGGLSSADSNWECRYSTVPKHVLQIIRIKEAAQNLTLNGRAVWAAAETCDNFLVMNEVFKGLSGQARFAVETQLKMHAQVQAYAVSSYRPNKFRNAYYVGDGCGRVAEGDYGKMLNNNQLRHIEGVLPRSTIDFYGSPVMPIAAIAYWLFGGGEDRNVNIGSLNLQMVLSDFKPITDVLNNPATVSGCYAIDAPFSYNTFSKAPINLPVAGVFGRVNGNVSGTLVINSDNTYSFTGHYMLNKDTYDADESNRSYWQEALTTFLRGLGDTFGRTDYTINIIGTQPVVFFGRK</sequence>
<reference evidence="1" key="2">
    <citation type="submission" date="2024-07" db="EMBL/GenBank/DDBJ databases">
        <title>A complete genome sequence for Pseudomonas syringae USA007.</title>
        <authorList>
            <person name="Baltrus D.A."/>
        </authorList>
    </citation>
    <scope>NUCLEOTIDE SEQUENCE</scope>
    <source>
        <strain evidence="1">USA007</strain>
    </source>
</reference>
<protein>
    <submittedName>
        <fullName evidence="1">Lipid II-degrading bacteriocin</fullName>
    </submittedName>
</protein>
<dbReference type="EMBL" id="CP159278">
    <property type="protein sequence ID" value="XCN79374.1"/>
    <property type="molecule type" value="Genomic_DNA"/>
</dbReference>
<evidence type="ECO:0000313" key="1">
    <source>
        <dbReference type="EMBL" id="XCN79374.1"/>
    </source>
</evidence>
<dbReference type="RefSeq" id="WP_050585740.1">
    <property type="nucleotide sequence ID" value="NZ_CP159278.1"/>
</dbReference>
<accession>A0AAU8MDZ7</accession>
<proteinExistence type="predicted"/>
<organism evidence="1">
    <name type="scientific">Pseudomonas syringae USA007</name>
    <dbReference type="NCBI Taxonomy" id="1357288"/>
    <lineage>
        <taxon>Bacteria</taxon>
        <taxon>Pseudomonadati</taxon>
        <taxon>Pseudomonadota</taxon>
        <taxon>Gammaproteobacteria</taxon>
        <taxon>Pseudomonadales</taxon>
        <taxon>Pseudomonadaceae</taxon>
        <taxon>Pseudomonas</taxon>
        <taxon>Pseudomonas syringae</taxon>
    </lineage>
</organism>
<gene>
    <name evidence="1" type="ORF">N027_07675</name>
</gene>
<dbReference type="Pfam" id="PF14859">
    <property type="entry name" value="Colicin_M"/>
    <property type="match status" value="1"/>
</dbReference>
<dbReference type="GO" id="GO:0042742">
    <property type="term" value="P:defense response to bacterium"/>
    <property type="evidence" value="ECO:0007669"/>
    <property type="project" value="InterPro"/>
</dbReference>
<dbReference type="InterPro" id="IPR028056">
    <property type="entry name" value="Colicin_M"/>
</dbReference>
<dbReference type="AlphaFoldDB" id="A0AAU8MDZ7"/>